<protein>
    <submittedName>
        <fullName evidence="1">Uncharacterized protein</fullName>
    </submittedName>
</protein>
<evidence type="ECO:0000313" key="1">
    <source>
        <dbReference type="EMBL" id="KAK0641911.1"/>
    </source>
</evidence>
<feature type="non-terminal residue" evidence="1">
    <location>
        <position position="1"/>
    </location>
</feature>
<evidence type="ECO:0000313" key="2">
    <source>
        <dbReference type="Proteomes" id="UP001174936"/>
    </source>
</evidence>
<organism evidence="1 2">
    <name type="scientific">Cercophora newfieldiana</name>
    <dbReference type="NCBI Taxonomy" id="92897"/>
    <lineage>
        <taxon>Eukaryota</taxon>
        <taxon>Fungi</taxon>
        <taxon>Dikarya</taxon>
        <taxon>Ascomycota</taxon>
        <taxon>Pezizomycotina</taxon>
        <taxon>Sordariomycetes</taxon>
        <taxon>Sordariomycetidae</taxon>
        <taxon>Sordariales</taxon>
        <taxon>Lasiosphaeriaceae</taxon>
        <taxon>Cercophora</taxon>
    </lineage>
</organism>
<dbReference type="EMBL" id="JAULSV010000006">
    <property type="protein sequence ID" value="KAK0641911.1"/>
    <property type="molecule type" value="Genomic_DNA"/>
</dbReference>
<keyword evidence="2" id="KW-1185">Reference proteome</keyword>
<gene>
    <name evidence="1" type="ORF">B0T16DRAFT_439345</name>
</gene>
<sequence>MNLPKALGELAEKPAGEIVETLATGMVQFGKDTVKAVGETGKYGYKAFTEGGDENWHKFGHAATDVVLNGVDIGLMVVGGVGAAKGAVNMGRALKVGGEAALESAKGTAKTFARTIAEGAETAPARVPALATGAGTMAAPGVDLLEAGNLMMRSAKTVYKGAKSAASAGGKAYKTTRKMQKLESAIKKLETGSSKLSKQYRYFKAGGELAEKAPITMEEALRKVGGKAKGLFKNARHHDAPQTLQKLFDALEYDNHAVTHVLNRRVHQLVHGMGGHFHDSNVLWAYKLAQTDLRSLTSAALDTIRGEINATFGDVMT</sequence>
<name>A0AA39XX72_9PEZI</name>
<accession>A0AA39XX72</accession>
<dbReference type="Proteomes" id="UP001174936">
    <property type="component" value="Unassembled WGS sequence"/>
</dbReference>
<proteinExistence type="predicted"/>
<comment type="caution">
    <text evidence="1">The sequence shown here is derived from an EMBL/GenBank/DDBJ whole genome shotgun (WGS) entry which is preliminary data.</text>
</comment>
<reference evidence="1" key="1">
    <citation type="submission" date="2023-06" db="EMBL/GenBank/DDBJ databases">
        <title>Genome-scale phylogeny and comparative genomics of the fungal order Sordariales.</title>
        <authorList>
            <consortium name="Lawrence Berkeley National Laboratory"/>
            <person name="Hensen N."/>
            <person name="Bonometti L."/>
            <person name="Westerberg I."/>
            <person name="Brannstrom I.O."/>
            <person name="Guillou S."/>
            <person name="Cros-Aarteil S."/>
            <person name="Calhoun S."/>
            <person name="Haridas S."/>
            <person name="Kuo A."/>
            <person name="Mondo S."/>
            <person name="Pangilinan J."/>
            <person name="Riley R."/>
            <person name="Labutti K."/>
            <person name="Andreopoulos B."/>
            <person name="Lipzen A."/>
            <person name="Chen C."/>
            <person name="Yanf M."/>
            <person name="Daum C."/>
            <person name="Ng V."/>
            <person name="Clum A."/>
            <person name="Steindorff A."/>
            <person name="Ohm R."/>
            <person name="Martin F."/>
            <person name="Silar P."/>
            <person name="Natvig D."/>
            <person name="Lalanne C."/>
            <person name="Gautier V."/>
            <person name="Ament-Velasquez S.L."/>
            <person name="Kruys A."/>
            <person name="Hutchinson M.I."/>
            <person name="Powell A.J."/>
            <person name="Barry K."/>
            <person name="Miller A.N."/>
            <person name="Grigoriev I.V."/>
            <person name="Debuchy R."/>
            <person name="Gladieux P."/>
            <person name="Thoren M.H."/>
            <person name="Johannesson H."/>
        </authorList>
    </citation>
    <scope>NUCLEOTIDE SEQUENCE</scope>
    <source>
        <strain evidence="1">SMH2532-1</strain>
    </source>
</reference>
<dbReference type="AlphaFoldDB" id="A0AA39XX72"/>